<proteinExistence type="inferred from homology"/>
<evidence type="ECO:0000259" key="7">
    <source>
        <dbReference type="PROSITE" id="PS50011"/>
    </source>
</evidence>
<evidence type="ECO:0000256" key="5">
    <source>
        <dbReference type="ARBA" id="ARBA00022777"/>
    </source>
</evidence>
<keyword evidence="3" id="KW-0808">Transferase</keyword>
<feature type="domain" description="Protein kinase" evidence="7">
    <location>
        <begin position="1"/>
        <end position="90"/>
    </location>
</feature>
<dbReference type="InterPro" id="IPR000719">
    <property type="entry name" value="Prot_kinase_dom"/>
</dbReference>
<feature type="non-terminal residue" evidence="8">
    <location>
        <position position="90"/>
    </location>
</feature>
<dbReference type="InterPro" id="IPR011009">
    <property type="entry name" value="Kinase-like_dom_sf"/>
</dbReference>
<dbReference type="PROSITE" id="PS00108">
    <property type="entry name" value="PROTEIN_KINASE_ST"/>
    <property type="match status" value="1"/>
</dbReference>
<dbReference type="SUPFAM" id="SSF56112">
    <property type="entry name" value="Protein kinase-like (PK-like)"/>
    <property type="match status" value="1"/>
</dbReference>
<dbReference type="PROSITE" id="PS50011">
    <property type="entry name" value="PROTEIN_KINASE_DOM"/>
    <property type="match status" value="1"/>
</dbReference>
<dbReference type="Gene3D" id="1.10.510.10">
    <property type="entry name" value="Transferase(Phosphotransferase) domain 1"/>
    <property type="match status" value="1"/>
</dbReference>
<comment type="similarity">
    <text evidence="1">Belongs to the protein kinase superfamily. CAMK Ser/Thr protein kinase family. CaMK subfamily.</text>
</comment>
<reference evidence="8" key="2">
    <citation type="journal article" date="2023" name="Int. J. Mol. Sci.">
        <title>De Novo Assembly and Annotation of 11 Diverse Shrub Willow (Salix) Genomes Reveals Novel Gene Organization in Sex-Linked Regions.</title>
        <authorList>
            <person name="Hyden B."/>
            <person name="Feng K."/>
            <person name="Yates T.B."/>
            <person name="Jawdy S."/>
            <person name="Cereghino C."/>
            <person name="Smart L.B."/>
            <person name="Muchero W."/>
        </authorList>
    </citation>
    <scope>NUCLEOTIDE SEQUENCE</scope>
    <source>
        <tissue evidence="8">Shoot tip</tissue>
    </source>
</reference>
<gene>
    <name evidence="8" type="ORF">OIU77_002343</name>
</gene>
<evidence type="ECO:0000256" key="4">
    <source>
        <dbReference type="ARBA" id="ARBA00022741"/>
    </source>
</evidence>
<name>A0ABQ9B5R7_9ROSI</name>
<dbReference type="Proteomes" id="UP001141253">
    <property type="component" value="Chromosome 17"/>
</dbReference>
<dbReference type="Pfam" id="PF00069">
    <property type="entry name" value="Pkinase"/>
    <property type="match status" value="1"/>
</dbReference>
<keyword evidence="2" id="KW-0723">Serine/threonine-protein kinase</keyword>
<dbReference type="Gene3D" id="3.30.200.20">
    <property type="entry name" value="Phosphorylase Kinase, domain 1"/>
    <property type="match status" value="1"/>
</dbReference>
<keyword evidence="4" id="KW-0547">Nucleotide-binding</keyword>
<keyword evidence="5" id="KW-0418">Kinase</keyword>
<reference evidence="8" key="1">
    <citation type="submission" date="2022-10" db="EMBL/GenBank/DDBJ databases">
        <authorList>
            <person name="Hyden B.L."/>
            <person name="Feng K."/>
            <person name="Yates T."/>
            <person name="Jawdy S."/>
            <person name="Smart L.B."/>
            <person name="Muchero W."/>
        </authorList>
    </citation>
    <scope>NUCLEOTIDE SEQUENCE</scope>
    <source>
        <tissue evidence="8">Shoot tip</tissue>
    </source>
</reference>
<evidence type="ECO:0000256" key="2">
    <source>
        <dbReference type="ARBA" id="ARBA00022527"/>
    </source>
</evidence>
<evidence type="ECO:0000313" key="8">
    <source>
        <dbReference type="EMBL" id="KAJ6372003.1"/>
    </source>
</evidence>
<keyword evidence="9" id="KW-1185">Reference proteome</keyword>
<dbReference type="InterPro" id="IPR008271">
    <property type="entry name" value="Ser/Thr_kinase_AS"/>
</dbReference>
<dbReference type="PANTHER" id="PTHR24349">
    <property type="entry name" value="SERINE/THREONINE-PROTEIN KINASE"/>
    <property type="match status" value="1"/>
</dbReference>
<keyword evidence="6" id="KW-0067">ATP-binding</keyword>
<evidence type="ECO:0000256" key="6">
    <source>
        <dbReference type="ARBA" id="ARBA00022840"/>
    </source>
</evidence>
<evidence type="ECO:0000256" key="3">
    <source>
        <dbReference type="ARBA" id="ARBA00022679"/>
    </source>
</evidence>
<dbReference type="EMBL" id="JAPFFI010000013">
    <property type="protein sequence ID" value="KAJ6372003.1"/>
    <property type="molecule type" value="Genomic_DNA"/>
</dbReference>
<comment type="caution">
    <text evidence="8">The sequence shown here is derived from an EMBL/GenBank/DDBJ whole genome shotgun (WGS) entry which is preliminary data.</text>
</comment>
<organism evidence="8 9">
    <name type="scientific">Salix suchowensis</name>
    <dbReference type="NCBI Taxonomy" id="1278906"/>
    <lineage>
        <taxon>Eukaryota</taxon>
        <taxon>Viridiplantae</taxon>
        <taxon>Streptophyta</taxon>
        <taxon>Embryophyta</taxon>
        <taxon>Tracheophyta</taxon>
        <taxon>Spermatophyta</taxon>
        <taxon>Magnoliopsida</taxon>
        <taxon>eudicotyledons</taxon>
        <taxon>Gunneridae</taxon>
        <taxon>Pentapetalae</taxon>
        <taxon>rosids</taxon>
        <taxon>fabids</taxon>
        <taxon>Malpighiales</taxon>
        <taxon>Salicaceae</taxon>
        <taxon>Saliceae</taxon>
        <taxon>Salix</taxon>
    </lineage>
</organism>
<dbReference type="InterPro" id="IPR050205">
    <property type="entry name" value="CDPK_Ser/Thr_kinases"/>
</dbReference>
<evidence type="ECO:0000256" key="1">
    <source>
        <dbReference type="ARBA" id="ARBA00005354"/>
    </source>
</evidence>
<evidence type="ECO:0000313" key="9">
    <source>
        <dbReference type="Proteomes" id="UP001141253"/>
    </source>
</evidence>
<protein>
    <recommendedName>
        <fullName evidence="7">Protein kinase domain-containing protein</fullName>
    </recommendedName>
</protein>
<accession>A0ABQ9B5R7</accession>
<sequence length="90" mass="10115">MGEEPVRLEVENMQHLSGHPGAVTLKAVYEDLESFSLVMELCPEGRLLDKMAKEIIKYCHDMGVVHRDIKPENILLATYGQMKLADFGLA</sequence>